<gene>
    <name evidence="1" type="ordered locus">TREAZ_2954</name>
</gene>
<dbReference type="STRING" id="545695.TREAZ_2954"/>
<protein>
    <submittedName>
        <fullName evidence="1">Uncharacterized protein</fullName>
    </submittedName>
</protein>
<dbReference type="AlphaFoldDB" id="F5YBR5"/>
<dbReference type="Proteomes" id="UP000009222">
    <property type="component" value="Chromosome"/>
</dbReference>
<dbReference type="EMBL" id="CP001841">
    <property type="protein sequence ID" value="AEF80802.1"/>
    <property type="molecule type" value="Genomic_DNA"/>
</dbReference>
<evidence type="ECO:0000313" key="1">
    <source>
        <dbReference type="EMBL" id="AEF80802.1"/>
    </source>
</evidence>
<evidence type="ECO:0000313" key="2">
    <source>
        <dbReference type="Proteomes" id="UP000009222"/>
    </source>
</evidence>
<organism evidence="1 2">
    <name type="scientific">Leadbettera azotonutricia (strain ATCC BAA-888 / DSM 13862 / ZAS-9)</name>
    <name type="common">Treponema azotonutricium</name>
    <dbReference type="NCBI Taxonomy" id="545695"/>
    <lineage>
        <taxon>Bacteria</taxon>
        <taxon>Pseudomonadati</taxon>
        <taxon>Spirochaetota</taxon>
        <taxon>Spirochaetia</taxon>
        <taxon>Spirochaetales</taxon>
        <taxon>Breznakiellaceae</taxon>
        <taxon>Leadbettera</taxon>
    </lineage>
</organism>
<dbReference type="KEGG" id="taz:TREAZ_2954"/>
<name>F5YBR5_LEAAZ</name>
<reference evidence="2" key="1">
    <citation type="submission" date="2009-12" db="EMBL/GenBank/DDBJ databases">
        <title>Complete sequence of Treponema azotonutricium strain ZAS-9.</title>
        <authorList>
            <person name="Tetu S.G."/>
            <person name="Matson E."/>
            <person name="Ren Q."/>
            <person name="Seshadri R."/>
            <person name="Elbourne L."/>
            <person name="Hassan K.A."/>
            <person name="Durkin A."/>
            <person name="Radune D."/>
            <person name="Mohamoud Y."/>
            <person name="Shay R."/>
            <person name="Jin S."/>
            <person name="Zhang X."/>
            <person name="Lucey K."/>
            <person name="Ballor N.R."/>
            <person name="Ottesen E."/>
            <person name="Rosenthal R."/>
            <person name="Allen A."/>
            <person name="Leadbetter J.R."/>
            <person name="Paulsen I.T."/>
        </authorList>
    </citation>
    <scope>NUCLEOTIDE SEQUENCE [LARGE SCALE GENOMIC DNA]</scope>
    <source>
        <strain evidence="2">ATCC BAA-888 / DSM 13862 / ZAS-9</strain>
    </source>
</reference>
<keyword evidence="2" id="KW-1185">Reference proteome</keyword>
<dbReference type="HOGENOM" id="CLU_3141855_0_0_12"/>
<dbReference type="InParanoid" id="F5YBR5"/>
<proteinExistence type="predicted"/>
<reference evidence="1 2" key="2">
    <citation type="journal article" date="2011" name="ISME J.">
        <title>RNA-seq reveals cooperative metabolic interactions between two termite-gut spirochete species in co-culture.</title>
        <authorList>
            <person name="Rosenthal A.Z."/>
            <person name="Matson E.G."/>
            <person name="Eldar A."/>
            <person name="Leadbetter J.R."/>
        </authorList>
    </citation>
    <scope>NUCLEOTIDE SEQUENCE [LARGE SCALE GENOMIC DNA]</scope>
    <source>
        <strain evidence="2">ATCC BAA-888 / DSM 13862 / ZAS-9</strain>
    </source>
</reference>
<sequence>MEVFEYKTMRQIITEKRGNCEIPQGFQVFLENFYNYVEMGEISYILVAL</sequence>
<accession>F5YBR5</accession>